<dbReference type="GO" id="GO:0043200">
    <property type="term" value="P:response to amino acid"/>
    <property type="evidence" value="ECO:0007669"/>
    <property type="project" value="TreeGrafter"/>
</dbReference>
<dbReference type="EMBL" id="FZOU01000015">
    <property type="protein sequence ID" value="SNT43115.1"/>
    <property type="molecule type" value="Genomic_DNA"/>
</dbReference>
<evidence type="ECO:0000256" key="1">
    <source>
        <dbReference type="ARBA" id="ARBA00023015"/>
    </source>
</evidence>
<dbReference type="SUPFAM" id="SSF54909">
    <property type="entry name" value="Dimeric alpha+beta barrel"/>
    <property type="match status" value="1"/>
</dbReference>
<feature type="domain" description="HTH asnC-type" evidence="4">
    <location>
        <begin position="20"/>
        <end position="81"/>
    </location>
</feature>
<organism evidence="5 6">
    <name type="scientific">Granulicella rosea</name>
    <dbReference type="NCBI Taxonomy" id="474952"/>
    <lineage>
        <taxon>Bacteria</taxon>
        <taxon>Pseudomonadati</taxon>
        <taxon>Acidobacteriota</taxon>
        <taxon>Terriglobia</taxon>
        <taxon>Terriglobales</taxon>
        <taxon>Acidobacteriaceae</taxon>
        <taxon>Granulicella</taxon>
    </lineage>
</organism>
<reference evidence="5 6" key="1">
    <citation type="submission" date="2017-06" db="EMBL/GenBank/DDBJ databases">
        <authorList>
            <person name="Kim H.J."/>
            <person name="Triplett B.A."/>
        </authorList>
    </citation>
    <scope>NUCLEOTIDE SEQUENCE [LARGE SCALE GENOMIC DNA]</scope>
    <source>
        <strain evidence="5 6">DSM 18704</strain>
    </source>
</reference>
<evidence type="ECO:0000313" key="6">
    <source>
        <dbReference type="Proteomes" id="UP000198356"/>
    </source>
</evidence>
<dbReference type="InterPro" id="IPR000485">
    <property type="entry name" value="AsnC-type_HTH_dom"/>
</dbReference>
<sequence>MSTKRVNTPIIEHETRATALDEIDTAIIRVLQRKGRATNDEVGDAVGLSSSAASRRIHALESRGVITGYQALIENKILGADITVFVRVTLERQAAAALQNFESAIRRCNSVASCHLMAGEYDYMLQVKVASMADYERLHQQELSRFPGVSRLESNFAVRDVIEREIGI</sequence>
<dbReference type="Pfam" id="PF01037">
    <property type="entry name" value="AsnC_trans_reg"/>
    <property type="match status" value="1"/>
</dbReference>
<dbReference type="InterPro" id="IPR019888">
    <property type="entry name" value="Tscrpt_reg_AsnC-like"/>
</dbReference>
<protein>
    <submittedName>
        <fullName evidence="5">DNA-binding transcriptional regulator, Lrp family</fullName>
    </submittedName>
</protein>
<dbReference type="PANTHER" id="PTHR30154:SF46">
    <property type="entry name" value="TRANSCRIPTIONAL REGULATORY PROTEIN"/>
    <property type="match status" value="1"/>
</dbReference>
<dbReference type="PROSITE" id="PS50956">
    <property type="entry name" value="HTH_ASNC_2"/>
    <property type="match status" value="1"/>
</dbReference>
<accession>A0A239MKD7</accession>
<dbReference type="InterPro" id="IPR011008">
    <property type="entry name" value="Dimeric_a/b-barrel"/>
</dbReference>
<gene>
    <name evidence="5" type="ORF">SAMN05421770_11511</name>
</gene>
<dbReference type="Proteomes" id="UP000198356">
    <property type="component" value="Unassembled WGS sequence"/>
</dbReference>
<dbReference type="InterPro" id="IPR019887">
    <property type="entry name" value="Tscrpt_reg_AsnC/Lrp_C"/>
</dbReference>
<evidence type="ECO:0000256" key="3">
    <source>
        <dbReference type="ARBA" id="ARBA00023163"/>
    </source>
</evidence>
<dbReference type="InterPro" id="IPR019885">
    <property type="entry name" value="Tscrpt_reg_HTH_AsnC-type_CS"/>
</dbReference>
<dbReference type="Gene3D" id="1.10.10.10">
    <property type="entry name" value="Winged helix-like DNA-binding domain superfamily/Winged helix DNA-binding domain"/>
    <property type="match status" value="1"/>
</dbReference>
<keyword evidence="6" id="KW-1185">Reference proteome</keyword>
<dbReference type="InterPro" id="IPR036390">
    <property type="entry name" value="WH_DNA-bd_sf"/>
</dbReference>
<evidence type="ECO:0000259" key="4">
    <source>
        <dbReference type="PROSITE" id="PS50956"/>
    </source>
</evidence>
<keyword evidence="1" id="KW-0805">Transcription regulation</keyword>
<dbReference type="GO" id="GO:0005829">
    <property type="term" value="C:cytosol"/>
    <property type="evidence" value="ECO:0007669"/>
    <property type="project" value="TreeGrafter"/>
</dbReference>
<dbReference type="PANTHER" id="PTHR30154">
    <property type="entry name" value="LEUCINE-RESPONSIVE REGULATORY PROTEIN"/>
    <property type="match status" value="1"/>
</dbReference>
<name>A0A239MKD7_9BACT</name>
<dbReference type="PRINTS" id="PR00033">
    <property type="entry name" value="HTHASNC"/>
</dbReference>
<dbReference type="GO" id="GO:0043565">
    <property type="term" value="F:sequence-specific DNA binding"/>
    <property type="evidence" value="ECO:0007669"/>
    <property type="project" value="InterPro"/>
</dbReference>
<dbReference type="RefSeq" id="WP_089410433.1">
    <property type="nucleotide sequence ID" value="NZ_FZOU01000015.1"/>
</dbReference>
<dbReference type="InterPro" id="IPR036388">
    <property type="entry name" value="WH-like_DNA-bd_sf"/>
</dbReference>
<keyword evidence="2 5" id="KW-0238">DNA-binding</keyword>
<dbReference type="Pfam" id="PF13404">
    <property type="entry name" value="HTH_AsnC-type"/>
    <property type="match status" value="1"/>
</dbReference>
<dbReference type="Gene3D" id="3.30.70.920">
    <property type="match status" value="1"/>
</dbReference>
<dbReference type="OrthoDB" id="8085200at2"/>
<keyword evidence="3" id="KW-0804">Transcription</keyword>
<evidence type="ECO:0000313" key="5">
    <source>
        <dbReference type="EMBL" id="SNT43115.1"/>
    </source>
</evidence>
<dbReference type="SMART" id="SM00344">
    <property type="entry name" value="HTH_ASNC"/>
    <property type="match status" value="1"/>
</dbReference>
<proteinExistence type="predicted"/>
<evidence type="ECO:0000256" key="2">
    <source>
        <dbReference type="ARBA" id="ARBA00023125"/>
    </source>
</evidence>
<dbReference type="PROSITE" id="PS00519">
    <property type="entry name" value="HTH_ASNC_1"/>
    <property type="match status" value="1"/>
</dbReference>
<dbReference type="SUPFAM" id="SSF46785">
    <property type="entry name" value="Winged helix' DNA-binding domain"/>
    <property type="match status" value="1"/>
</dbReference>
<dbReference type="AlphaFoldDB" id="A0A239MKD7"/>